<proteinExistence type="predicted"/>
<accession>A0A1D9FWH9</accession>
<organism evidence="1 2">
    <name type="scientific">Moorena producens (strain JHB)</name>
    <dbReference type="NCBI Taxonomy" id="1454205"/>
    <lineage>
        <taxon>Bacteria</taxon>
        <taxon>Bacillati</taxon>
        <taxon>Cyanobacteriota</taxon>
        <taxon>Cyanophyceae</taxon>
        <taxon>Coleofasciculales</taxon>
        <taxon>Coleofasciculaceae</taxon>
        <taxon>Moorena</taxon>
    </lineage>
</organism>
<sequence length="253" mass="29706">MAVIYIGDRNTGKTALAIELTNSKFDYVHIPNQSYDNLKALFFDETEDKFRPTPVDPTNVYSTRYLEVEVKLPAGRKTISIDWIDTPGEVWRKSWQLDNPQQWQQVLAAVKQSEGILLVLPPYREMLSPQAPVDFSEFPTQQQWCNRFQRWVDFFHNDCPKVRHIVICLNKADLFCDLEQEAFQLAYDPLRSRKNWYQRNSYVSQRYFRPVQRQLVAMTKPPAGVPVRCFITSIYNRALLELPWIYLASFLAS</sequence>
<dbReference type="AlphaFoldDB" id="A0A1D9FWH9"/>
<evidence type="ECO:0000313" key="2">
    <source>
        <dbReference type="Proteomes" id="UP000176944"/>
    </source>
</evidence>
<dbReference type="Proteomes" id="UP000176944">
    <property type="component" value="Chromosome"/>
</dbReference>
<dbReference type="Gene3D" id="3.40.50.300">
    <property type="entry name" value="P-loop containing nucleotide triphosphate hydrolases"/>
    <property type="match status" value="1"/>
</dbReference>
<protein>
    <recommendedName>
        <fullName evidence="3">GTPase domain-containing protein</fullName>
    </recommendedName>
</protein>
<evidence type="ECO:0008006" key="3">
    <source>
        <dbReference type="Google" id="ProtNLM"/>
    </source>
</evidence>
<dbReference type="SUPFAM" id="SSF52540">
    <property type="entry name" value="P-loop containing nucleoside triphosphate hydrolases"/>
    <property type="match status" value="1"/>
</dbReference>
<name>A0A1D9FWH9_MOOP1</name>
<gene>
    <name evidence="1" type="ORF">BJP36_06940</name>
</gene>
<dbReference type="InterPro" id="IPR027417">
    <property type="entry name" value="P-loop_NTPase"/>
</dbReference>
<dbReference type="EMBL" id="CP017708">
    <property type="protein sequence ID" value="AOY79701.1"/>
    <property type="molecule type" value="Genomic_DNA"/>
</dbReference>
<reference evidence="2" key="1">
    <citation type="submission" date="2016-10" db="EMBL/GenBank/DDBJ databases">
        <title>Comparative genomics uncovers the prolific and rare metabolic potential of the cyanobacterial genus Moorea.</title>
        <authorList>
            <person name="Leao T."/>
            <person name="Castelao G."/>
            <person name="Korobeynikov A."/>
            <person name="Monroe E.A."/>
            <person name="Podell S."/>
            <person name="Glukhov E."/>
            <person name="Allen E."/>
            <person name="Gerwick W.H."/>
            <person name="Gerwick L."/>
        </authorList>
    </citation>
    <scope>NUCLEOTIDE SEQUENCE [LARGE SCALE GENOMIC DNA]</scope>
    <source>
        <strain evidence="2">JHB</strain>
    </source>
</reference>
<evidence type="ECO:0000313" key="1">
    <source>
        <dbReference type="EMBL" id="AOY79701.1"/>
    </source>
</evidence>